<dbReference type="EMBL" id="CM055100">
    <property type="protein sequence ID" value="KAJ7545159.1"/>
    <property type="molecule type" value="Genomic_DNA"/>
</dbReference>
<gene>
    <name evidence="1" type="ORF">O6H91_09G109700</name>
</gene>
<dbReference type="Proteomes" id="UP001162992">
    <property type="component" value="Chromosome 9"/>
</dbReference>
<reference evidence="2" key="1">
    <citation type="journal article" date="2024" name="Proc. Natl. Acad. Sci. U.S.A.">
        <title>Extraordinary preservation of gene collinearity over three hundred million years revealed in homosporous lycophytes.</title>
        <authorList>
            <person name="Li C."/>
            <person name="Wickell D."/>
            <person name="Kuo L.Y."/>
            <person name="Chen X."/>
            <person name="Nie B."/>
            <person name="Liao X."/>
            <person name="Peng D."/>
            <person name="Ji J."/>
            <person name="Jenkins J."/>
            <person name="Williams M."/>
            <person name="Shu S."/>
            <person name="Plott C."/>
            <person name="Barry K."/>
            <person name="Rajasekar S."/>
            <person name="Grimwood J."/>
            <person name="Han X."/>
            <person name="Sun S."/>
            <person name="Hou Z."/>
            <person name="He W."/>
            <person name="Dai G."/>
            <person name="Sun C."/>
            <person name="Schmutz J."/>
            <person name="Leebens-Mack J.H."/>
            <person name="Li F.W."/>
            <person name="Wang L."/>
        </authorList>
    </citation>
    <scope>NUCLEOTIDE SEQUENCE [LARGE SCALE GENOMIC DNA]</scope>
    <source>
        <strain evidence="2">cv. PW_Plant_1</strain>
    </source>
</reference>
<name>A0ACC2CSX3_DIPCM</name>
<sequence length="611" mass="66847">MASIGRRFVAMLFLFWWHSGTCQSTDVDCLREIKRTVRDPINALSSWTFTDISSYNICSNYAGVQCLHPSEIKVYSLSLAGFSLQGPFPQALSKCSSLTGLDLSVNDFTGPVPDSICSFLPYLVQLDLSVNAFSGPIPAGLGNCSYLNSLYLQRNDFTGYIPGQIGLLDRLSDVNFSSNQLVGQIPYTFSSRATSAFQGNPGLCGHPLSKSCKSSGSGTTTGLIAGVAVGGTAAALAVASLCVYLIFLKKQPQKGMLSNENKWIRKIKDPRTIGVSMFEKPLVRIRLSDLMAATNAFSKDNIIGMGRTGIFYKATLRDGSVLAIKRLSPSSYSDRQFISEMETLGRLRHRNLVPLLGFCVAASERLLVYKHMINGTLHNRLHEADTSEKLDWPARLKVALGAARGLAWLHHSCNPRIIHRNISACSILLDEDFDARITDFGLAQLMNPVDTHVSTVVNGDFGDVGYVAPEYVRTLVATVKGDVYSFGVVLLELVTSRKPIGPIVESDFNGNLVEWVGMLCSSGNVSEVIDKSLLGKGADSELLQFLRIARSCVLSLPKDRPSMYDVFQLVKAIAQKYQFTDQTDELPIVYQTADVDNADELIITRQNGISK</sequence>
<keyword evidence="2" id="KW-1185">Reference proteome</keyword>
<comment type="caution">
    <text evidence="1">The sequence shown here is derived from an EMBL/GenBank/DDBJ whole genome shotgun (WGS) entry which is preliminary data.</text>
</comment>
<accession>A0ACC2CSX3</accession>
<proteinExistence type="predicted"/>
<protein>
    <submittedName>
        <fullName evidence="1">Uncharacterized protein</fullName>
    </submittedName>
</protein>
<evidence type="ECO:0000313" key="2">
    <source>
        <dbReference type="Proteomes" id="UP001162992"/>
    </source>
</evidence>
<evidence type="ECO:0000313" key="1">
    <source>
        <dbReference type="EMBL" id="KAJ7545159.1"/>
    </source>
</evidence>
<organism evidence="1 2">
    <name type="scientific">Diphasiastrum complanatum</name>
    <name type="common">Issler's clubmoss</name>
    <name type="synonym">Lycopodium complanatum</name>
    <dbReference type="NCBI Taxonomy" id="34168"/>
    <lineage>
        <taxon>Eukaryota</taxon>
        <taxon>Viridiplantae</taxon>
        <taxon>Streptophyta</taxon>
        <taxon>Embryophyta</taxon>
        <taxon>Tracheophyta</taxon>
        <taxon>Lycopodiopsida</taxon>
        <taxon>Lycopodiales</taxon>
        <taxon>Lycopodiaceae</taxon>
        <taxon>Lycopodioideae</taxon>
        <taxon>Diphasiastrum</taxon>
    </lineage>
</organism>